<evidence type="ECO:0008006" key="16">
    <source>
        <dbReference type="Google" id="ProtNLM"/>
    </source>
</evidence>
<protein>
    <recommendedName>
        <fullName evidence="16">Apolipoprotein A-I</fullName>
    </recommendedName>
</protein>
<dbReference type="GO" id="GO:0034362">
    <property type="term" value="C:low-density lipoprotein particle"/>
    <property type="evidence" value="ECO:0007669"/>
    <property type="project" value="TreeGrafter"/>
</dbReference>
<keyword evidence="8" id="KW-0345">HDL</keyword>
<keyword evidence="6" id="KW-0732">Signal</keyword>
<reference evidence="14" key="1">
    <citation type="journal article" date="2023" name="Science">
        <title>Genome structures resolve the early diversification of teleost fishes.</title>
        <authorList>
            <person name="Parey E."/>
            <person name="Louis A."/>
            <person name="Montfort J."/>
            <person name="Bouchez O."/>
            <person name="Roques C."/>
            <person name="Iampietro C."/>
            <person name="Lluch J."/>
            <person name="Castinel A."/>
            <person name="Donnadieu C."/>
            <person name="Desvignes T."/>
            <person name="Floi Bucao C."/>
            <person name="Jouanno E."/>
            <person name="Wen M."/>
            <person name="Mejri S."/>
            <person name="Dirks R."/>
            <person name="Jansen H."/>
            <person name="Henkel C."/>
            <person name="Chen W.J."/>
            <person name="Zahm M."/>
            <person name="Cabau C."/>
            <person name="Klopp C."/>
            <person name="Thompson A.W."/>
            <person name="Robinson-Rechavi M."/>
            <person name="Braasch I."/>
            <person name="Lecointre G."/>
            <person name="Bobe J."/>
            <person name="Postlethwait J.H."/>
            <person name="Berthelot C."/>
            <person name="Roest Crollius H."/>
            <person name="Guiguen Y."/>
        </authorList>
    </citation>
    <scope>NUCLEOTIDE SEQUENCE</scope>
    <source>
        <strain evidence="14">NC1722</strain>
    </source>
</reference>
<evidence type="ECO:0000256" key="4">
    <source>
        <dbReference type="ARBA" id="ARBA00022525"/>
    </source>
</evidence>
<keyword evidence="7" id="KW-0677">Repeat</keyword>
<comment type="similarity">
    <text evidence="2">Belongs to the apolipoprotein A1/A4/E family.</text>
</comment>
<evidence type="ECO:0000256" key="10">
    <source>
        <dbReference type="ARBA" id="ARBA00023098"/>
    </source>
</evidence>
<dbReference type="GO" id="GO:0005543">
    <property type="term" value="F:phospholipid binding"/>
    <property type="evidence" value="ECO:0007669"/>
    <property type="project" value="TreeGrafter"/>
</dbReference>
<dbReference type="InterPro" id="IPR050163">
    <property type="entry name" value="Apolipoprotein_A1/A4/E"/>
</dbReference>
<sequence length="334" mass="37292">MTLQVLTFLPGEWNSKRLRSTSTPAPVRLPRLTPPQYLPDYKSPAVLLSSTLTGHHYLQSSIMKFVALALTILFAAGSQARFLQADAPAPPPSQLDQVRAGVGVYLSQVKEAAVKALNHLDDTEFAAYKGRLSESLDQLQKYVVSASQTLAPYTNAASEQVMELTKAMREQIMTDVEALKTDLEPKRAALKAVLQKHIAQYSEKLQPLVQERIARHQVEMAELKKKMEPVVAELRELIKINVEETKLKLMPIVEAIRSKLTERLEEVRTMVTPYAEEYKEVLSQLNLQEGGQMKSIQEKVAPVMDDVKAKLIALWATINEAMVTTGPVHVERVA</sequence>
<evidence type="ECO:0000256" key="6">
    <source>
        <dbReference type="ARBA" id="ARBA00022729"/>
    </source>
</evidence>
<dbReference type="EMBL" id="JAINUG010000056">
    <property type="protein sequence ID" value="KAJ8403738.1"/>
    <property type="molecule type" value="Genomic_DNA"/>
</dbReference>
<dbReference type="GO" id="GO:0042627">
    <property type="term" value="C:chylomicron"/>
    <property type="evidence" value="ECO:0007669"/>
    <property type="project" value="TreeGrafter"/>
</dbReference>
<dbReference type="GO" id="GO:0033700">
    <property type="term" value="P:phospholipid efflux"/>
    <property type="evidence" value="ECO:0007669"/>
    <property type="project" value="TreeGrafter"/>
</dbReference>
<keyword evidence="15" id="KW-1185">Reference proteome</keyword>
<evidence type="ECO:0000256" key="13">
    <source>
        <dbReference type="ARBA" id="ARBA00037506"/>
    </source>
</evidence>
<evidence type="ECO:0000256" key="7">
    <source>
        <dbReference type="ARBA" id="ARBA00022737"/>
    </source>
</evidence>
<evidence type="ECO:0000313" key="15">
    <source>
        <dbReference type="Proteomes" id="UP001221898"/>
    </source>
</evidence>
<name>A0AAD7WP12_9TELE</name>
<keyword evidence="3" id="KW-0813">Transport</keyword>
<comment type="caution">
    <text evidence="14">The sequence shown here is derived from an EMBL/GenBank/DDBJ whole genome shotgun (WGS) entry which is preliminary data.</text>
</comment>
<dbReference type="InterPro" id="IPR000074">
    <property type="entry name" value="ApoA_E"/>
</dbReference>
<evidence type="ECO:0000256" key="9">
    <source>
        <dbReference type="ARBA" id="ARBA00023055"/>
    </source>
</evidence>
<dbReference type="AlphaFoldDB" id="A0AAD7WP12"/>
<keyword evidence="9" id="KW-0445">Lipid transport</keyword>
<gene>
    <name evidence="14" type="ORF">AAFF_G00346060</name>
</gene>
<keyword evidence="4" id="KW-0964">Secreted</keyword>
<dbReference type="GO" id="GO:1903561">
    <property type="term" value="C:extracellular vesicle"/>
    <property type="evidence" value="ECO:0007669"/>
    <property type="project" value="TreeGrafter"/>
</dbReference>
<keyword evidence="5" id="KW-0153">Cholesterol metabolism</keyword>
<keyword evidence="12" id="KW-0753">Steroid metabolism</keyword>
<comment type="subcellular location">
    <subcellularLocation>
        <location evidence="1">Secreted</location>
    </subcellularLocation>
</comment>
<dbReference type="SUPFAM" id="SSF58113">
    <property type="entry name" value="Apolipoprotein A-I"/>
    <property type="match status" value="1"/>
</dbReference>
<dbReference type="GO" id="GO:0055090">
    <property type="term" value="P:acylglycerol homeostasis"/>
    <property type="evidence" value="ECO:0007669"/>
    <property type="project" value="TreeGrafter"/>
</dbReference>
<dbReference type="GO" id="GO:0033344">
    <property type="term" value="P:cholesterol efflux"/>
    <property type="evidence" value="ECO:0007669"/>
    <property type="project" value="TreeGrafter"/>
</dbReference>
<dbReference type="Proteomes" id="UP001221898">
    <property type="component" value="Unassembled WGS sequence"/>
</dbReference>
<proteinExistence type="inferred from homology"/>
<dbReference type="PANTHER" id="PTHR18976:SF11">
    <property type="entry name" value="APOLIPOPROTEIN A-I"/>
    <property type="match status" value="1"/>
</dbReference>
<dbReference type="GO" id="GO:0034364">
    <property type="term" value="C:high-density lipoprotein particle"/>
    <property type="evidence" value="ECO:0007669"/>
    <property type="project" value="UniProtKB-KW"/>
</dbReference>
<evidence type="ECO:0000313" key="14">
    <source>
        <dbReference type="EMBL" id="KAJ8403738.1"/>
    </source>
</evidence>
<dbReference type="PANTHER" id="PTHR18976">
    <property type="entry name" value="APOLIPOPROTEIN"/>
    <property type="match status" value="1"/>
</dbReference>
<dbReference type="GO" id="GO:0120020">
    <property type="term" value="F:cholesterol transfer activity"/>
    <property type="evidence" value="ECO:0007669"/>
    <property type="project" value="TreeGrafter"/>
</dbReference>
<comment type="function">
    <text evidence="13">Participates in the reverse transport of cholesterol from tissues to the liver for excretion by promoting cholesterol efflux from tissues and by acting as a cofactor for the lecithin cholesterol acyltransferase (LCAT).</text>
</comment>
<evidence type="ECO:0000256" key="11">
    <source>
        <dbReference type="ARBA" id="ARBA00023166"/>
    </source>
</evidence>
<keyword evidence="10" id="KW-0443">Lipid metabolism</keyword>
<evidence type="ECO:0000256" key="12">
    <source>
        <dbReference type="ARBA" id="ARBA00023221"/>
    </source>
</evidence>
<dbReference type="GO" id="GO:0008203">
    <property type="term" value="P:cholesterol metabolic process"/>
    <property type="evidence" value="ECO:0007669"/>
    <property type="project" value="UniProtKB-KW"/>
</dbReference>
<dbReference type="Pfam" id="PF01442">
    <property type="entry name" value="Apolipoprotein"/>
    <property type="match status" value="1"/>
</dbReference>
<dbReference type="Gene3D" id="1.20.120.20">
    <property type="entry name" value="Apolipoprotein"/>
    <property type="match status" value="2"/>
</dbReference>
<evidence type="ECO:0000256" key="2">
    <source>
        <dbReference type="ARBA" id="ARBA00008788"/>
    </source>
</evidence>
<evidence type="ECO:0000256" key="8">
    <source>
        <dbReference type="ARBA" id="ARBA00022850"/>
    </source>
</evidence>
<accession>A0AAD7WP12</accession>
<evidence type="ECO:0000256" key="3">
    <source>
        <dbReference type="ARBA" id="ARBA00022448"/>
    </source>
</evidence>
<dbReference type="GO" id="GO:0042157">
    <property type="term" value="P:lipoprotein metabolic process"/>
    <property type="evidence" value="ECO:0007669"/>
    <property type="project" value="InterPro"/>
</dbReference>
<evidence type="ECO:0000256" key="1">
    <source>
        <dbReference type="ARBA" id="ARBA00004613"/>
    </source>
</evidence>
<dbReference type="GO" id="GO:0060228">
    <property type="term" value="F:phosphatidylcholine-sterol O-acyltransferase activator activity"/>
    <property type="evidence" value="ECO:0007669"/>
    <property type="project" value="TreeGrafter"/>
</dbReference>
<keyword evidence="11" id="KW-1207">Sterol metabolism</keyword>
<evidence type="ECO:0000256" key="5">
    <source>
        <dbReference type="ARBA" id="ARBA00022548"/>
    </source>
</evidence>
<organism evidence="14 15">
    <name type="scientific">Aldrovandia affinis</name>
    <dbReference type="NCBI Taxonomy" id="143900"/>
    <lineage>
        <taxon>Eukaryota</taxon>
        <taxon>Metazoa</taxon>
        <taxon>Chordata</taxon>
        <taxon>Craniata</taxon>
        <taxon>Vertebrata</taxon>
        <taxon>Euteleostomi</taxon>
        <taxon>Actinopterygii</taxon>
        <taxon>Neopterygii</taxon>
        <taxon>Teleostei</taxon>
        <taxon>Notacanthiformes</taxon>
        <taxon>Halosauridae</taxon>
        <taxon>Aldrovandia</taxon>
    </lineage>
</organism>
<dbReference type="GO" id="GO:0034361">
    <property type="term" value="C:very-low-density lipoprotein particle"/>
    <property type="evidence" value="ECO:0007669"/>
    <property type="project" value="TreeGrafter"/>
</dbReference>